<gene>
    <name evidence="2" type="ORF">DPMN_018943</name>
</gene>
<evidence type="ECO:0000256" key="1">
    <source>
        <dbReference type="ARBA" id="ARBA00022722"/>
    </source>
</evidence>
<reference evidence="2" key="2">
    <citation type="submission" date="2020-11" db="EMBL/GenBank/DDBJ databases">
        <authorList>
            <person name="McCartney M.A."/>
            <person name="Auch B."/>
            <person name="Kono T."/>
            <person name="Mallez S."/>
            <person name="Becker A."/>
            <person name="Gohl D.M."/>
            <person name="Silverstein K.A.T."/>
            <person name="Koren S."/>
            <person name="Bechman K.B."/>
            <person name="Herman A."/>
            <person name="Abrahante J.E."/>
            <person name="Garbe J."/>
        </authorList>
    </citation>
    <scope>NUCLEOTIDE SEQUENCE</scope>
    <source>
        <strain evidence="2">Duluth1</strain>
        <tissue evidence="2">Whole animal</tissue>
    </source>
</reference>
<reference evidence="2" key="1">
    <citation type="journal article" date="2019" name="bioRxiv">
        <title>The Genome of the Zebra Mussel, Dreissena polymorpha: A Resource for Invasive Species Research.</title>
        <authorList>
            <person name="McCartney M.A."/>
            <person name="Auch B."/>
            <person name="Kono T."/>
            <person name="Mallez S."/>
            <person name="Zhang Y."/>
            <person name="Obille A."/>
            <person name="Becker A."/>
            <person name="Abrahante J.E."/>
            <person name="Garbe J."/>
            <person name="Badalamenti J.P."/>
            <person name="Herman A."/>
            <person name="Mangelson H."/>
            <person name="Liachko I."/>
            <person name="Sullivan S."/>
            <person name="Sone E.D."/>
            <person name="Koren S."/>
            <person name="Silverstein K.A.T."/>
            <person name="Beckman K.B."/>
            <person name="Gohl D.M."/>
        </authorList>
    </citation>
    <scope>NUCLEOTIDE SEQUENCE</scope>
    <source>
        <strain evidence="2">Duluth1</strain>
        <tissue evidence="2">Whole animal</tissue>
    </source>
</reference>
<comment type="caution">
    <text evidence="2">The sequence shown here is derived from an EMBL/GenBank/DDBJ whole genome shotgun (WGS) entry which is preliminary data.</text>
</comment>
<sequence>MLIQDEKKTEVETFDTETNTFTANTQLCVMNLLSEGVGVNHVKKVIKHVAQFCGRTVEKLPSVRTINRIGDQRAGVSYMHISEELGREKDTTLQSDETRKSGSCYEVFSVRDSSEKEWVIGLKDMINKSSDNCLATLKLIINDINDCTNTSVGKQILAEIKNTMSDRVATEKKFHELLKAY</sequence>
<dbReference type="PANTHER" id="PTHR11046:SF25">
    <property type="match status" value="1"/>
</dbReference>
<keyword evidence="3" id="KW-1185">Reference proteome</keyword>
<proteinExistence type="predicted"/>
<organism evidence="2 3">
    <name type="scientific">Dreissena polymorpha</name>
    <name type="common">Zebra mussel</name>
    <name type="synonym">Mytilus polymorpha</name>
    <dbReference type="NCBI Taxonomy" id="45954"/>
    <lineage>
        <taxon>Eukaryota</taxon>
        <taxon>Metazoa</taxon>
        <taxon>Spiralia</taxon>
        <taxon>Lophotrochozoa</taxon>
        <taxon>Mollusca</taxon>
        <taxon>Bivalvia</taxon>
        <taxon>Autobranchia</taxon>
        <taxon>Heteroconchia</taxon>
        <taxon>Euheterodonta</taxon>
        <taxon>Imparidentia</taxon>
        <taxon>Neoheterodontei</taxon>
        <taxon>Myida</taxon>
        <taxon>Dreissenoidea</taxon>
        <taxon>Dreissenidae</taxon>
        <taxon>Dreissena</taxon>
    </lineage>
</organism>
<dbReference type="AlphaFoldDB" id="A0A9D4NJR8"/>
<accession>A0A9D4NJR8</accession>
<evidence type="ECO:0000313" key="2">
    <source>
        <dbReference type="EMBL" id="KAH3894784.1"/>
    </source>
</evidence>
<dbReference type="Proteomes" id="UP000828390">
    <property type="component" value="Unassembled WGS sequence"/>
</dbReference>
<dbReference type="InterPro" id="IPR022894">
    <property type="entry name" value="Oligoribonuclease"/>
</dbReference>
<dbReference type="PANTHER" id="PTHR11046">
    <property type="entry name" value="OLIGORIBONUCLEASE, MITOCHONDRIAL"/>
    <property type="match status" value="1"/>
</dbReference>
<keyword evidence="1" id="KW-0540">Nuclease</keyword>
<protein>
    <submittedName>
        <fullName evidence="2">Uncharacterized protein</fullName>
    </submittedName>
</protein>
<dbReference type="GO" id="GO:0000175">
    <property type="term" value="F:3'-5'-RNA exonuclease activity"/>
    <property type="evidence" value="ECO:0007669"/>
    <property type="project" value="InterPro"/>
</dbReference>
<name>A0A9D4NJR8_DREPO</name>
<dbReference type="EMBL" id="JAIWYP010000001">
    <property type="protein sequence ID" value="KAH3894784.1"/>
    <property type="molecule type" value="Genomic_DNA"/>
</dbReference>
<evidence type="ECO:0000313" key="3">
    <source>
        <dbReference type="Proteomes" id="UP000828390"/>
    </source>
</evidence>
<keyword evidence="1" id="KW-0378">Hydrolase</keyword>